<proteinExistence type="predicted"/>
<evidence type="ECO:0000256" key="1">
    <source>
        <dbReference type="SAM" id="MobiDB-lite"/>
    </source>
</evidence>
<keyword evidence="2" id="KW-0732">Signal</keyword>
<keyword evidence="4" id="KW-1185">Reference proteome</keyword>
<gene>
    <name evidence="3" type="ORF">CZ674_03265</name>
</gene>
<accession>A0A1R4F9I0</accession>
<dbReference type="InterPro" id="IPR011044">
    <property type="entry name" value="Quino_amine_DH_bsu"/>
</dbReference>
<sequence length="415" mass="42843">MRALGALSLAAALALAGCASAAPAEDEHEDHNHAAHSGEAVETAGPKPRIVMTYDGGIRIVDAGTLEEVADIPLEGFNRINPAGDGRHVLVSTQGGWQLLDVGTWTEAHGDHGHSFETEPTLTDLSIAAVAPGHVVNHDGTTTLFDDGTGKVLVFDSALWAQAAEDGEATPLREYQADAAHHGVAVPTEAGGLFVTVGDADSRSGAALLDQSDDIVVESTDCPGIHGETSYGDGGLLAGCENGALVLHGDHFHHIPAPDDFGRIGNAFAADDSSIVLGDYKTDAEAGIELHDIALIDVEAEQMQIVDAGSSYTWRGLARGIDGSVLVLGTDGTLRVLDAESGEVTTSVSVLDDWTPPAEWQGAHPSLVEHGGFAYVTDPQSGTVAVVDYAAGTVTSEAEIGVEANEVVLSDAGMR</sequence>
<feature type="chain" id="PRO_5012164459" evidence="2">
    <location>
        <begin position="22"/>
        <end position="415"/>
    </location>
</feature>
<reference evidence="3 4" key="1">
    <citation type="submission" date="2017-02" db="EMBL/GenBank/DDBJ databases">
        <authorList>
            <person name="Peterson S.W."/>
        </authorList>
    </citation>
    <scope>NUCLEOTIDE SEQUENCE [LARGE SCALE GENOMIC DNA]</scope>
    <source>
        <strain evidence="3 4">LMG 22410</strain>
    </source>
</reference>
<evidence type="ECO:0000313" key="4">
    <source>
        <dbReference type="Proteomes" id="UP000195787"/>
    </source>
</evidence>
<dbReference type="Gene3D" id="2.130.10.10">
    <property type="entry name" value="YVTN repeat-like/Quinoprotein amine dehydrogenase"/>
    <property type="match status" value="2"/>
</dbReference>
<dbReference type="InterPro" id="IPR015943">
    <property type="entry name" value="WD40/YVTN_repeat-like_dom_sf"/>
</dbReference>
<organism evidence="3 4">
    <name type="scientific">Agrococcus casei LMG 22410</name>
    <dbReference type="NCBI Taxonomy" id="1255656"/>
    <lineage>
        <taxon>Bacteria</taxon>
        <taxon>Bacillati</taxon>
        <taxon>Actinomycetota</taxon>
        <taxon>Actinomycetes</taxon>
        <taxon>Micrococcales</taxon>
        <taxon>Microbacteriaceae</taxon>
        <taxon>Agrococcus</taxon>
    </lineage>
</organism>
<dbReference type="SUPFAM" id="SSF50969">
    <property type="entry name" value="YVTN repeat-like/Quinoprotein amine dehydrogenase"/>
    <property type="match status" value="1"/>
</dbReference>
<dbReference type="EMBL" id="FUHU01000020">
    <property type="protein sequence ID" value="SJM52555.1"/>
    <property type="molecule type" value="Genomic_DNA"/>
</dbReference>
<feature type="signal peptide" evidence="2">
    <location>
        <begin position="1"/>
        <end position="21"/>
    </location>
</feature>
<dbReference type="Proteomes" id="UP000195787">
    <property type="component" value="Unassembled WGS sequence"/>
</dbReference>
<evidence type="ECO:0000313" key="3">
    <source>
        <dbReference type="EMBL" id="SJM52555.1"/>
    </source>
</evidence>
<evidence type="ECO:0000256" key="2">
    <source>
        <dbReference type="SAM" id="SignalP"/>
    </source>
</evidence>
<dbReference type="PROSITE" id="PS51257">
    <property type="entry name" value="PROKAR_LIPOPROTEIN"/>
    <property type="match status" value="1"/>
</dbReference>
<feature type="region of interest" description="Disordered" evidence="1">
    <location>
        <begin position="24"/>
        <end position="48"/>
    </location>
</feature>
<name>A0A1R4F9I0_9MICO</name>
<dbReference type="AlphaFoldDB" id="A0A1R4F9I0"/>
<protein>
    <submittedName>
        <fullName evidence="3">Putative secreted protein</fullName>
    </submittedName>
</protein>